<evidence type="ECO:0000313" key="1">
    <source>
        <dbReference type="EMBL" id="GEQ13463.1"/>
    </source>
</evidence>
<evidence type="ECO:0000313" key="2">
    <source>
        <dbReference type="Proteomes" id="UP000321793"/>
    </source>
</evidence>
<dbReference type="AlphaFoldDB" id="A0A512SZX4"/>
<gene>
    <name evidence="1" type="ORF">KLO01_15100</name>
</gene>
<reference evidence="1 2" key="1">
    <citation type="submission" date="2019-07" db="EMBL/GenBank/DDBJ databases">
        <title>Whole genome shotgun sequence of Knoellia locipacati NBRC 109775.</title>
        <authorList>
            <person name="Hosoyama A."/>
            <person name="Uohara A."/>
            <person name="Ohji S."/>
            <person name="Ichikawa N."/>
        </authorList>
    </citation>
    <scope>NUCLEOTIDE SEQUENCE [LARGE SCALE GENOMIC DNA]</scope>
    <source>
        <strain evidence="1 2">NBRC 109775</strain>
    </source>
</reference>
<sequence>MVEHLDDFEITVTEKRKDDVARPEARMHTPVDGLDSELLGQACSRRSCAVVLCGIDNMVNSHADYRDTRSGVLLTQALMTPILGPGQARGLRCRTAS</sequence>
<proteinExistence type="predicted"/>
<protein>
    <submittedName>
        <fullName evidence="1">Uncharacterized protein</fullName>
    </submittedName>
</protein>
<dbReference type="Proteomes" id="UP000321793">
    <property type="component" value="Unassembled WGS sequence"/>
</dbReference>
<dbReference type="EMBL" id="BKBA01000005">
    <property type="protein sequence ID" value="GEQ13463.1"/>
    <property type="molecule type" value="Genomic_DNA"/>
</dbReference>
<organism evidence="1 2">
    <name type="scientific">Knoellia locipacati</name>
    <dbReference type="NCBI Taxonomy" id="882824"/>
    <lineage>
        <taxon>Bacteria</taxon>
        <taxon>Bacillati</taxon>
        <taxon>Actinomycetota</taxon>
        <taxon>Actinomycetes</taxon>
        <taxon>Micrococcales</taxon>
        <taxon>Intrasporangiaceae</taxon>
        <taxon>Knoellia</taxon>
    </lineage>
</organism>
<keyword evidence="2" id="KW-1185">Reference proteome</keyword>
<name>A0A512SZX4_9MICO</name>
<accession>A0A512SZX4</accession>
<comment type="caution">
    <text evidence="1">The sequence shown here is derived from an EMBL/GenBank/DDBJ whole genome shotgun (WGS) entry which is preliminary data.</text>
</comment>